<evidence type="ECO:0000313" key="2">
    <source>
        <dbReference type="EMBL" id="NYA72025.1"/>
    </source>
</evidence>
<dbReference type="EMBL" id="JACBJI010000006">
    <property type="protein sequence ID" value="NYA72025.1"/>
    <property type="molecule type" value="Genomic_DNA"/>
</dbReference>
<name>A0A7Y8Y473_9FLAO</name>
<gene>
    <name evidence="2" type="ORF">HZF10_13935</name>
</gene>
<reference evidence="2 3" key="1">
    <citation type="submission" date="2020-07" db="EMBL/GenBank/DDBJ databases">
        <authorList>
            <person name="Sun Q."/>
        </authorList>
    </citation>
    <scope>NUCLEOTIDE SEQUENCE [LARGE SCALE GENOMIC DNA]</scope>
    <source>
        <strain evidence="2 3">MAH-1</strain>
    </source>
</reference>
<organism evidence="2 3">
    <name type="scientific">Flavobacterium agri</name>
    <dbReference type="NCBI Taxonomy" id="2743471"/>
    <lineage>
        <taxon>Bacteria</taxon>
        <taxon>Pseudomonadati</taxon>
        <taxon>Bacteroidota</taxon>
        <taxon>Flavobacteriia</taxon>
        <taxon>Flavobacteriales</taxon>
        <taxon>Flavobacteriaceae</taxon>
        <taxon>Flavobacterium</taxon>
    </lineage>
</organism>
<dbReference type="AlphaFoldDB" id="A0A7Y8Y473"/>
<evidence type="ECO:0000256" key="1">
    <source>
        <dbReference type="SAM" id="Phobius"/>
    </source>
</evidence>
<keyword evidence="1" id="KW-0472">Membrane</keyword>
<protein>
    <submittedName>
        <fullName evidence="2">DUF3592 domain-containing protein</fullName>
    </submittedName>
</protein>
<dbReference type="RefSeq" id="WP_176006835.1">
    <property type="nucleotide sequence ID" value="NZ_JABWMI010000015.1"/>
</dbReference>
<proteinExistence type="predicted"/>
<keyword evidence="3" id="KW-1185">Reference proteome</keyword>
<feature type="transmembrane region" description="Helical" evidence="1">
    <location>
        <begin position="20"/>
        <end position="43"/>
    </location>
</feature>
<keyword evidence="1" id="KW-1133">Transmembrane helix</keyword>
<dbReference type="Proteomes" id="UP000535020">
    <property type="component" value="Unassembled WGS sequence"/>
</dbReference>
<sequence length="260" mass="29518">MRNVPITVLLKRVQSRPLAAMGLIFTVVSLALCPVLFIVVSTFKSDIEKYDSDAIRLKGTQTTAIIRDIKPMTNVSVNGEHPTIFTYEFTADGKTVTDRFQTFDDNRTRIRMGDVVPVKHYNGQSIMTELESFAFPMYLFLLFPLPFLVIGSIFLFIDFLPVWREYQLYKTGKVVEGTVVSLMANSGMPVSGRGQSVSVHYMYTDAGGHKNFSESKTTDFAILHEKKNGDPIKLFVSQDFTKSTIVPRIENQKHRWGIQW</sequence>
<evidence type="ECO:0000313" key="3">
    <source>
        <dbReference type="Proteomes" id="UP000535020"/>
    </source>
</evidence>
<accession>A0A7Y8Y473</accession>
<keyword evidence="1" id="KW-0812">Transmembrane</keyword>
<feature type="transmembrane region" description="Helical" evidence="1">
    <location>
        <begin position="137"/>
        <end position="160"/>
    </location>
</feature>
<comment type="caution">
    <text evidence="2">The sequence shown here is derived from an EMBL/GenBank/DDBJ whole genome shotgun (WGS) entry which is preliminary data.</text>
</comment>